<proteinExistence type="predicted"/>
<dbReference type="Gene3D" id="1.10.220.160">
    <property type="match status" value="1"/>
</dbReference>
<comment type="subcellular location">
    <subcellularLocation>
        <location evidence="1">Endoplasmic reticulum membrane</location>
        <topology evidence="1">Single-pass membrane protein</topology>
    </subcellularLocation>
</comment>
<dbReference type="GO" id="GO:0008757">
    <property type="term" value="F:S-adenosylmethionine-dependent methyltransferase activity"/>
    <property type="evidence" value="ECO:0007669"/>
    <property type="project" value="UniProtKB-ARBA"/>
</dbReference>
<evidence type="ECO:0000256" key="2">
    <source>
        <dbReference type="ARBA" id="ARBA00004922"/>
    </source>
</evidence>
<dbReference type="Pfam" id="PF00856">
    <property type="entry name" value="SET"/>
    <property type="match status" value="1"/>
</dbReference>
<dbReference type="GO" id="GO:0008170">
    <property type="term" value="F:N-methyltransferase activity"/>
    <property type="evidence" value="ECO:0007669"/>
    <property type="project" value="UniProtKB-ARBA"/>
</dbReference>
<reference evidence="9 10" key="1">
    <citation type="journal article" date="2017" name="G3 (Bethesda)">
        <title>The Physical Genome Mapping of Anopheles albimanus Corrected Scaffold Misassemblies and Identified Interarm Rearrangements in Genus Anopheles.</title>
        <authorList>
            <person name="Artemov G.N."/>
            <person name="Peery A.N."/>
            <person name="Jiang X."/>
            <person name="Tu Z."/>
            <person name="Stegniy V.N."/>
            <person name="Sharakhova M.V."/>
            <person name="Sharakhov I.V."/>
        </authorList>
    </citation>
    <scope>NUCLEOTIDE SEQUENCE [LARGE SCALE GENOMIC DNA]</scope>
    <source>
        <strain evidence="9 10">ALBI9_A</strain>
    </source>
</reference>
<dbReference type="VEuPathDB" id="VectorBase:AALB20_029648"/>
<accession>A0A182F712</accession>
<dbReference type="EnsemblMetazoa" id="AALB002270-RA">
    <property type="protein sequence ID" value="AALB002270-PA"/>
    <property type="gene ID" value="AALB002270"/>
</dbReference>
<dbReference type="FunFam" id="3.40.50.2000:FF:000109">
    <property type="entry name" value="Chitobiosyldiphosphodolichol beta-mannosyltransferase"/>
    <property type="match status" value="1"/>
</dbReference>
<dbReference type="GO" id="GO:0005789">
    <property type="term" value="C:endoplasmic reticulum membrane"/>
    <property type="evidence" value="ECO:0007669"/>
    <property type="project" value="UniProtKB-SubCell"/>
</dbReference>
<dbReference type="PROSITE" id="PS50866">
    <property type="entry name" value="GOLD"/>
    <property type="match status" value="1"/>
</dbReference>
<evidence type="ECO:0000256" key="1">
    <source>
        <dbReference type="ARBA" id="ARBA00004389"/>
    </source>
</evidence>
<dbReference type="VEuPathDB" id="VectorBase:AALB20_033463"/>
<dbReference type="SMART" id="SM01190">
    <property type="entry name" value="EMP24_GP25L"/>
    <property type="match status" value="1"/>
</dbReference>
<dbReference type="GO" id="GO:0008276">
    <property type="term" value="F:protein methyltransferase activity"/>
    <property type="evidence" value="ECO:0007669"/>
    <property type="project" value="UniProtKB-ARBA"/>
</dbReference>
<evidence type="ECO:0000256" key="3">
    <source>
        <dbReference type="ARBA" id="ARBA00022676"/>
    </source>
</evidence>
<dbReference type="InterPro" id="IPR009038">
    <property type="entry name" value="GOLD_dom"/>
</dbReference>
<dbReference type="Gene3D" id="2.170.270.10">
    <property type="entry name" value="SET domain"/>
    <property type="match status" value="1"/>
</dbReference>
<evidence type="ECO:0000313" key="10">
    <source>
        <dbReference type="Proteomes" id="UP000069272"/>
    </source>
</evidence>
<keyword evidence="10" id="KW-1185">Reference proteome</keyword>
<protein>
    <recommendedName>
        <fullName evidence="11">SET domain-containing protein</fullName>
    </recommendedName>
</protein>
<name>A0A182F712_ANOAL</name>
<dbReference type="Pfam" id="PF01105">
    <property type="entry name" value="EMP24_GP25L"/>
    <property type="match status" value="1"/>
</dbReference>
<dbReference type="Gene3D" id="6.10.140.2220">
    <property type="match status" value="1"/>
</dbReference>
<evidence type="ECO:0000256" key="6">
    <source>
        <dbReference type="ARBA" id="ARBA00022824"/>
    </source>
</evidence>
<evidence type="ECO:0008006" key="11">
    <source>
        <dbReference type="Google" id="ProtNLM"/>
    </source>
</evidence>
<dbReference type="VEuPathDB" id="VectorBase:AALB20_032192"/>
<dbReference type="VEuPathDB" id="VectorBase:AALB002270"/>
<dbReference type="Proteomes" id="UP000069272">
    <property type="component" value="Chromosome 2R"/>
</dbReference>
<dbReference type="AlphaFoldDB" id="A0A182F712"/>
<evidence type="ECO:0000256" key="7">
    <source>
        <dbReference type="ARBA" id="ARBA00022989"/>
    </source>
</evidence>
<sequence length="968" mass="110234">MSSEKKIQNACVIVLGDIGRSPRMQYHVKSLSENGFSVDFIGYLNSPPLEEIRSSPNVRIHELNQFPELELPNILKYLFKTIWQTLGLLITLVSIRKPKFILCQNPPAIPALIVAYFYCLLARCKLIVDWHNYTHSILAIESPNSPIVRIAEWVEGFFGARAANGFCVTKTMKEDLQSRWNIRTTVLYDRPPQQFQSISIEDKHELLLRLGENISAFRATPGSPDTSTGNILESTAFTVKYRNGEVKNIDKRPGLIISSTSWTPDEDFSILISALDQYESNANESSEHYPSLVCIITGKGPLKEKYRKIVAAKSWKKVSIEMPWLENEDYPKLLASCDMGVCLHYSSSGLDLPMKVVDMFGSGLPVCAVHFDCINELFVGKLQFSTMQKVIVKTTKDKGRGLYATELIHDGSIIFEEEPLVSCQYSWNAAYGYLACEYCLHPLETAERNVQRLANDSTILLPLPDCCSVEAKLVNQSKCEGCGVVYCSRDCLDRALKQYHGTICLGTDAQNEQHPVNLLVDFWKKMHYPPETCGIMLFVKIVGMFQQSSDPEGLRKQLLDFVHSSVNEDLRIFHKMLGDKFVQQIEQLYERFAAAFSVQSNERLDWLSLEAFKSLIALVGTNGQGIGTSSFGDWVKNVSERQLDQQTRQSVDELIDELYNKMDEVVGTFLNNEGSALYALQSKINHSCTPNAEIVFPKSNHVLALRALRDLEAGEEICISYLDECNLQRSRHSRQKNLREYYLFECQCERTMPATSFRLLAALLLLVPLSNALYFHIGETERKCFIEEIPDETTVVANYKVELYDPRSGGFMPSSPGIGMHVEVKDPDDKVMLSRVYSSEGRISFTSHIPGEHVLCMYSNSTAWFSGSQLRVHLDIQVGEHTIDYANVAQKEKLTELQLRIRQLLDQVDQITKEQNYQRYREERFRQTSDSTNQRVLWWSLAQTLVLLVMGFWQMRHLKSFFEAKKLV</sequence>
<dbReference type="InterPro" id="IPR017896">
    <property type="entry name" value="4Fe4S_Fe-S-bd"/>
</dbReference>
<dbReference type="PANTHER" id="PTHR13036:SF0">
    <property type="entry name" value="CHITOBIOSYLDIPHOSPHODOLICHOL BETA-MANNOSYLTRANSFERASE"/>
    <property type="match status" value="1"/>
</dbReference>
<keyword evidence="4" id="KW-0808">Transferase</keyword>
<evidence type="ECO:0000256" key="5">
    <source>
        <dbReference type="ARBA" id="ARBA00022692"/>
    </source>
</evidence>
<keyword evidence="5" id="KW-0812">Transmembrane</keyword>
<organism evidence="9 10">
    <name type="scientific">Anopheles albimanus</name>
    <name type="common">New world malaria mosquito</name>
    <dbReference type="NCBI Taxonomy" id="7167"/>
    <lineage>
        <taxon>Eukaryota</taxon>
        <taxon>Metazoa</taxon>
        <taxon>Ecdysozoa</taxon>
        <taxon>Arthropoda</taxon>
        <taxon>Hexapoda</taxon>
        <taxon>Insecta</taxon>
        <taxon>Pterygota</taxon>
        <taxon>Neoptera</taxon>
        <taxon>Endopterygota</taxon>
        <taxon>Diptera</taxon>
        <taxon>Nematocera</taxon>
        <taxon>Culicoidea</taxon>
        <taxon>Culicidae</taxon>
        <taxon>Anophelinae</taxon>
        <taxon>Anopheles</taxon>
    </lineage>
</organism>
<dbReference type="InterPro" id="IPR001214">
    <property type="entry name" value="SET_dom"/>
</dbReference>
<dbReference type="PANTHER" id="PTHR13036">
    <property type="entry name" value="BETA1,4 MANNOSYLTRANSFERASE"/>
    <property type="match status" value="1"/>
</dbReference>
<keyword evidence="8" id="KW-0472">Membrane</keyword>
<keyword evidence="3" id="KW-0328">Glycosyltransferase</keyword>
<dbReference type="PROSITE" id="PS50280">
    <property type="entry name" value="SET"/>
    <property type="match status" value="1"/>
</dbReference>
<keyword evidence="7" id="KW-1133">Transmembrane helix</keyword>
<dbReference type="SUPFAM" id="SSF53756">
    <property type="entry name" value="UDP-Glycosyltransferase/glycogen phosphorylase"/>
    <property type="match status" value="1"/>
</dbReference>
<evidence type="ECO:0000256" key="4">
    <source>
        <dbReference type="ARBA" id="ARBA00022679"/>
    </source>
</evidence>
<dbReference type="SMART" id="SM00317">
    <property type="entry name" value="SET"/>
    <property type="match status" value="1"/>
</dbReference>
<dbReference type="InterPro" id="IPR026051">
    <property type="entry name" value="ALG1-like"/>
</dbReference>
<evidence type="ECO:0000256" key="8">
    <source>
        <dbReference type="ARBA" id="ARBA00023136"/>
    </source>
</evidence>
<evidence type="ECO:0000313" key="9">
    <source>
        <dbReference type="EnsemblMetazoa" id="AALB002270-PA"/>
    </source>
</evidence>
<dbReference type="STRING" id="7167.A0A182F712"/>
<dbReference type="SUPFAM" id="SSF82199">
    <property type="entry name" value="SET domain"/>
    <property type="match status" value="1"/>
</dbReference>
<dbReference type="GO" id="GO:0000030">
    <property type="term" value="F:mannosyltransferase activity"/>
    <property type="evidence" value="ECO:0007669"/>
    <property type="project" value="InterPro"/>
</dbReference>
<reference evidence="9" key="2">
    <citation type="submission" date="2022-08" db="UniProtKB">
        <authorList>
            <consortium name="EnsemblMetazoa"/>
        </authorList>
    </citation>
    <scope>IDENTIFICATION</scope>
    <source>
        <strain evidence="9">STECLA/ALBI9_A</strain>
    </source>
</reference>
<dbReference type="InterPro" id="IPR046341">
    <property type="entry name" value="SET_dom_sf"/>
</dbReference>
<keyword evidence="6" id="KW-0256">Endoplasmic reticulum</keyword>
<dbReference type="PROSITE" id="PS51379">
    <property type="entry name" value="4FE4S_FER_2"/>
    <property type="match status" value="1"/>
</dbReference>
<comment type="pathway">
    <text evidence="2">Protein modification; protein glycosylation.</text>
</comment>
<dbReference type="Gene3D" id="3.40.50.2000">
    <property type="entry name" value="Glycogen Phosphorylase B"/>
    <property type="match status" value="2"/>
</dbReference>